<keyword evidence="3" id="KW-0804">Transcription</keyword>
<dbReference type="PANTHER" id="PTHR13935">
    <property type="entry name" value="ACHAETE-SCUTE TRANSCRIPTION FACTOR-RELATED"/>
    <property type="match status" value="1"/>
</dbReference>
<organism evidence="7 8">
    <name type="scientific">Cucurbita moschata</name>
    <name type="common">Winter crookneck squash</name>
    <name type="synonym">Cucurbita pepo var. moschata</name>
    <dbReference type="NCBI Taxonomy" id="3662"/>
    <lineage>
        <taxon>Eukaryota</taxon>
        <taxon>Viridiplantae</taxon>
        <taxon>Streptophyta</taxon>
        <taxon>Embryophyta</taxon>
        <taxon>Tracheophyta</taxon>
        <taxon>Spermatophyta</taxon>
        <taxon>Magnoliopsida</taxon>
        <taxon>eudicotyledons</taxon>
        <taxon>Gunneridae</taxon>
        <taxon>Pentapetalae</taxon>
        <taxon>rosids</taxon>
        <taxon>fabids</taxon>
        <taxon>Cucurbitales</taxon>
        <taxon>Cucurbitaceae</taxon>
        <taxon>Cucurbiteae</taxon>
        <taxon>Cucurbita</taxon>
    </lineage>
</organism>
<dbReference type="GO" id="GO:0000981">
    <property type="term" value="F:DNA-binding transcription factor activity, RNA polymerase II-specific"/>
    <property type="evidence" value="ECO:0007669"/>
    <property type="project" value="TreeGrafter"/>
</dbReference>
<keyword evidence="5" id="KW-0175">Coiled coil</keyword>
<sequence length="254" mass="28775">MAVAPWESYYTLTDENNGEEQTLLPKGGEALCGEIGGSMAEVAALLGLEEDIYGGFGRENAAFPPAMNANIEPSNAKKEEHNARERQRRMELSQLYFSLRSLLPNARRSKKRWSSTTIINKVVDYIPTLQKEIENMKEKKQKMIKEKGKSNERVLVDEKEGLENDNLSVLVHQVCKGEVIIQICINQRNNMITFSNLIQKAEEEGLRIIGASTVCVSPHHPTLTSHLHFQMDKSVEEGDDYKSILRKRVISWLC</sequence>
<evidence type="ECO:0000256" key="3">
    <source>
        <dbReference type="ARBA" id="ARBA00023163"/>
    </source>
</evidence>
<comment type="subcellular location">
    <subcellularLocation>
        <location evidence="1">Nucleus</location>
    </subcellularLocation>
</comment>
<keyword evidence="7" id="KW-1185">Reference proteome</keyword>
<dbReference type="GO" id="GO:0046983">
    <property type="term" value="F:protein dimerization activity"/>
    <property type="evidence" value="ECO:0007669"/>
    <property type="project" value="InterPro"/>
</dbReference>
<dbReference type="Proteomes" id="UP000504609">
    <property type="component" value="Unplaced"/>
</dbReference>
<dbReference type="Gene3D" id="4.10.280.10">
    <property type="entry name" value="Helix-loop-helix DNA-binding domain"/>
    <property type="match status" value="1"/>
</dbReference>
<dbReference type="PROSITE" id="PS50888">
    <property type="entry name" value="BHLH"/>
    <property type="match status" value="1"/>
</dbReference>
<keyword evidence="2" id="KW-0805">Transcription regulation</keyword>
<dbReference type="RefSeq" id="XP_022963582.1">
    <property type="nucleotide sequence ID" value="XM_023107814.1"/>
</dbReference>
<keyword evidence="4" id="KW-0539">Nucleus</keyword>
<dbReference type="SUPFAM" id="SSF47459">
    <property type="entry name" value="HLH, helix-loop-helix DNA-binding domain"/>
    <property type="match status" value="1"/>
</dbReference>
<dbReference type="InterPro" id="IPR036638">
    <property type="entry name" value="HLH_DNA-bd_sf"/>
</dbReference>
<evidence type="ECO:0000313" key="7">
    <source>
        <dbReference type="Proteomes" id="UP000504609"/>
    </source>
</evidence>
<dbReference type="SMART" id="SM00353">
    <property type="entry name" value="HLH"/>
    <property type="match status" value="1"/>
</dbReference>
<dbReference type="KEGG" id="cmos:111463877"/>
<protein>
    <submittedName>
        <fullName evidence="8">Transcription factor bHLH160</fullName>
    </submittedName>
</protein>
<reference evidence="8" key="1">
    <citation type="submission" date="2025-08" db="UniProtKB">
        <authorList>
            <consortium name="RefSeq"/>
        </authorList>
    </citation>
    <scope>IDENTIFICATION</scope>
    <source>
        <tissue evidence="8">Young leaves</tissue>
    </source>
</reference>
<accession>A0A6J1HFM3</accession>
<dbReference type="InterPro" id="IPR011598">
    <property type="entry name" value="bHLH_dom"/>
</dbReference>
<dbReference type="GO" id="GO:0000977">
    <property type="term" value="F:RNA polymerase II transcription regulatory region sequence-specific DNA binding"/>
    <property type="evidence" value="ECO:0007669"/>
    <property type="project" value="TreeGrafter"/>
</dbReference>
<evidence type="ECO:0000256" key="4">
    <source>
        <dbReference type="ARBA" id="ARBA00023242"/>
    </source>
</evidence>
<gene>
    <name evidence="8" type="primary">LOC111463877</name>
</gene>
<dbReference type="GeneID" id="111463877"/>
<evidence type="ECO:0000256" key="1">
    <source>
        <dbReference type="ARBA" id="ARBA00004123"/>
    </source>
</evidence>
<dbReference type="InterPro" id="IPR015660">
    <property type="entry name" value="MASH1/Ascl1a-like"/>
</dbReference>
<dbReference type="Pfam" id="PF00010">
    <property type="entry name" value="HLH"/>
    <property type="match status" value="1"/>
</dbReference>
<feature type="coiled-coil region" evidence="5">
    <location>
        <begin position="126"/>
        <end position="153"/>
    </location>
</feature>
<dbReference type="PANTHER" id="PTHR13935:SF104">
    <property type="entry name" value="TRANSCRIPTION FACTOR BHLH160"/>
    <property type="match status" value="1"/>
</dbReference>
<dbReference type="GO" id="GO:0090575">
    <property type="term" value="C:RNA polymerase II transcription regulator complex"/>
    <property type="evidence" value="ECO:0007669"/>
    <property type="project" value="TreeGrafter"/>
</dbReference>
<dbReference type="AlphaFoldDB" id="A0A6J1HFM3"/>
<evidence type="ECO:0000256" key="2">
    <source>
        <dbReference type="ARBA" id="ARBA00023015"/>
    </source>
</evidence>
<evidence type="ECO:0000259" key="6">
    <source>
        <dbReference type="PROSITE" id="PS50888"/>
    </source>
</evidence>
<evidence type="ECO:0000256" key="5">
    <source>
        <dbReference type="SAM" id="Coils"/>
    </source>
</evidence>
<evidence type="ECO:0000313" key="8">
    <source>
        <dbReference type="RefSeq" id="XP_022963582.1"/>
    </source>
</evidence>
<proteinExistence type="predicted"/>
<feature type="domain" description="BHLH" evidence="6">
    <location>
        <begin position="76"/>
        <end position="129"/>
    </location>
</feature>
<name>A0A6J1HFM3_CUCMO</name>